<dbReference type="SUPFAM" id="SSF55068">
    <property type="entry name" value="Peptide methionine sulfoxide reductase"/>
    <property type="match status" value="1"/>
</dbReference>
<comment type="catalytic activity">
    <reaction evidence="2 4">
        <text>L-methionyl-[protein] + [thioredoxin]-disulfide + H2O = L-methionyl-(S)-S-oxide-[protein] + [thioredoxin]-dithiol</text>
        <dbReference type="Rhea" id="RHEA:14217"/>
        <dbReference type="Rhea" id="RHEA-COMP:10698"/>
        <dbReference type="Rhea" id="RHEA-COMP:10700"/>
        <dbReference type="Rhea" id="RHEA-COMP:12313"/>
        <dbReference type="Rhea" id="RHEA-COMP:12315"/>
        <dbReference type="ChEBI" id="CHEBI:15377"/>
        <dbReference type="ChEBI" id="CHEBI:16044"/>
        <dbReference type="ChEBI" id="CHEBI:29950"/>
        <dbReference type="ChEBI" id="CHEBI:44120"/>
        <dbReference type="ChEBI" id="CHEBI:50058"/>
        <dbReference type="EC" id="1.8.4.11"/>
    </reaction>
</comment>
<dbReference type="Gene3D" id="3.30.1060.10">
    <property type="entry name" value="Peptide methionine sulphoxide reductase MsrA"/>
    <property type="match status" value="1"/>
</dbReference>
<accession>A0A345UI88</accession>
<dbReference type="EMBL" id="CP027806">
    <property type="protein sequence ID" value="AXJ00190.1"/>
    <property type="molecule type" value="Genomic_DNA"/>
</dbReference>
<organism evidence="7 8">
    <name type="scientific">Cyclonatronum proteinivorum</name>
    <dbReference type="NCBI Taxonomy" id="1457365"/>
    <lineage>
        <taxon>Bacteria</taxon>
        <taxon>Pseudomonadati</taxon>
        <taxon>Balneolota</taxon>
        <taxon>Balneolia</taxon>
        <taxon>Balneolales</taxon>
        <taxon>Cyclonatronaceae</taxon>
        <taxon>Cyclonatronum</taxon>
    </lineage>
</organism>
<comment type="function">
    <text evidence="4">Has an important function as a repair enzyme for proteins that have been inactivated by oxidation. Catalyzes the reversible oxidation-reduction of methionine sulfoxide in proteins to methionine.</text>
</comment>
<evidence type="ECO:0000259" key="6">
    <source>
        <dbReference type="Pfam" id="PF01625"/>
    </source>
</evidence>
<keyword evidence="1 4" id="KW-0560">Oxidoreductase</keyword>
<evidence type="ECO:0000256" key="2">
    <source>
        <dbReference type="ARBA" id="ARBA00047806"/>
    </source>
</evidence>
<evidence type="ECO:0000313" key="8">
    <source>
        <dbReference type="Proteomes" id="UP000254808"/>
    </source>
</evidence>
<dbReference type="GO" id="GO:0033744">
    <property type="term" value="F:L-methionine:thioredoxin-disulfide S-oxidoreductase activity"/>
    <property type="evidence" value="ECO:0007669"/>
    <property type="project" value="RHEA"/>
</dbReference>
<dbReference type="OrthoDB" id="4174719at2"/>
<proteinExistence type="inferred from homology"/>
<dbReference type="PANTHER" id="PTHR43774:SF1">
    <property type="entry name" value="PEPTIDE METHIONINE SULFOXIDE REDUCTASE MSRA 2"/>
    <property type="match status" value="1"/>
</dbReference>
<dbReference type="Proteomes" id="UP000254808">
    <property type="component" value="Chromosome"/>
</dbReference>
<evidence type="ECO:0000313" key="7">
    <source>
        <dbReference type="EMBL" id="AXJ00190.1"/>
    </source>
</evidence>
<protein>
    <recommendedName>
        <fullName evidence="4">Peptide methionine sulfoxide reductase MsrA</fullName>
        <shortName evidence="4">Protein-methionine-S-oxide reductase</shortName>
        <ecNumber evidence="4">1.8.4.11</ecNumber>
    </recommendedName>
    <alternativeName>
        <fullName evidence="4">Peptide-methionine (S)-S-oxide reductase</fullName>
        <shortName evidence="4">Peptide Met(O) reductase</shortName>
    </alternativeName>
</protein>
<dbReference type="InterPro" id="IPR036509">
    <property type="entry name" value="Met_Sox_Rdtase_MsrA_sf"/>
</dbReference>
<evidence type="ECO:0000256" key="1">
    <source>
        <dbReference type="ARBA" id="ARBA00023002"/>
    </source>
</evidence>
<dbReference type="GO" id="GO:0008113">
    <property type="term" value="F:peptide-methionine (S)-S-oxide reductase activity"/>
    <property type="evidence" value="ECO:0007669"/>
    <property type="project" value="UniProtKB-UniRule"/>
</dbReference>
<feature type="chain" id="PRO_5016756645" description="Peptide methionine sulfoxide reductase MsrA" evidence="5">
    <location>
        <begin position="26"/>
        <end position="222"/>
    </location>
</feature>
<dbReference type="RefSeq" id="WP_114983483.1">
    <property type="nucleotide sequence ID" value="NZ_CP027806.1"/>
</dbReference>
<sequence length="222" mass="25525">MKEYAFILLLLALFAILWFAFGARAQDRTFANPTYTNTPAHMIPEHAEKATFGGGCFWCVEAVFQRVNGVYAVVSGYAGGHVPDPTYRQVITGTTGHAEVIQVTFDPNEVRYEELLEIFFRTHDPTTLNRQGNDIGPQYRSIVLYESDAQRDSAEQVKARLDTAEIWPNPIVTEIVPLDVFYEAEEYHQNYFNRNPDQAYCQVVIVPKLRKFERLFDERFGR</sequence>
<name>A0A345UI88_9BACT</name>
<evidence type="ECO:0000256" key="5">
    <source>
        <dbReference type="SAM" id="SignalP"/>
    </source>
</evidence>
<dbReference type="Pfam" id="PF01625">
    <property type="entry name" value="PMSR"/>
    <property type="match status" value="1"/>
</dbReference>
<dbReference type="PANTHER" id="PTHR43774">
    <property type="entry name" value="PEPTIDE METHIONINE SULFOXIDE REDUCTASE"/>
    <property type="match status" value="1"/>
</dbReference>
<dbReference type="KEGG" id="cprv:CYPRO_0913"/>
<comment type="catalytic activity">
    <reaction evidence="3 4">
        <text>[thioredoxin]-disulfide + L-methionine + H2O = L-methionine (S)-S-oxide + [thioredoxin]-dithiol</text>
        <dbReference type="Rhea" id="RHEA:19993"/>
        <dbReference type="Rhea" id="RHEA-COMP:10698"/>
        <dbReference type="Rhea" id="RHEA-COMP:10700"/>
        <dbReference type="ChEBI" id="CHEBI:15377"/>
        <dbReference type="ChEBI" id="CHEBI:29950"/>
        <dbReference type="ChEBI" id="CHEBI:50058"/>
        <dbReference type="ChEBI" id="CHEBI:57844"/>
        <dbReference type="ChEBI" id="CHEBI:58772"/>
        <dbReference type="EC" id="1.8.4.11"/>
    </reaction>
</comment>
<evidence type="ECO:0000256" key="4">
    <source>
        <dbReference type="HAMAP-Rule" id="MF_01401"/>
    </source>
</evidence>
<dbReference type="InterPro" id="IPR002569">
    <property type="entry name" value="Met_Sox_Rdtase_MsrA_dom"/>
</dbReference>
<dbReference type="HAMAP" id="MF_01401">
    <property type="entry name" value="MsrA"/>
    <property type="match status" value="1"/>
</dbReference>
<reference evidence="7 8" key="1">
    <citation type="submission" date="2018-03" db="EMBL/GenBank/DDBJ databases">
        <title>Phenotypic and genomic properties of Cyclonatronum proteinivorum gen. nov., sp. nov., a haloalkaliphilic bacteroidete from soda lakes possessing Na+-translocating rhodopsin.</title>
        <authorList>
            <person name="Toshchakov S.V."/>
            <person name="Korzhenkov A."/>
            <person name="Samarov N.I."/>
            <person name="Kublanov I.V."/>
            <person name="Muntyan M.S."/>
            <person name="Sorokin D.Y."/>
        </authorList>
    </citation>
    <scope>NUCLEOTIDE SEQUENCE [LARGE SCALE GENOMIC DNA]</scope>
    <source>
        <strain evidence="7 8">Omega</strain>
    </source>
</reference>
<gene>
    <name evidence="4" type="primary">msrA</name>
    <name evidence="7" type="ORF">CYPRO_0913</name>
</gene>
<feature type="domain" description="Peptide methionine sulphoxide reductase MsrA" evidence="6">
    <location>
        <begin position="49"/>
        <end position="202"/>
    </location>
</feature>
<keyword evidence="5" id="KW-0732">Signal</keyword>
<feature type="signal peptide" evidence="5">
    <location>
        <begin position="1"/>
        <end position="25"/>
    </location>
</feature>
<feature type="active site" evidence="4">
    <location>
        <position position="56"/>
    </location>
</feature>
<keyword evidence="8" id="KW-1185">Reference proteome</keyword>
<dbReference type="AlphaFoldDB" id="A0A345UI88"/>
<comment type="similarity">
    <text evidence="4">Belongs to the MsrA Met sulfoxide reductase family.</text>
</comment>
<dbReference type="NCBIfam" id="TIGR00401">
    <property type="entry name" value="msrA"/>
    <property type="match status" value="1"/>
</dbReference>
<dbReference type="EC" id="1.8.4.11" evidence="4"/>
<evidence type="ECO:0000256" key="3">
    <source>
        <dbReference type="ARBA" id="ARBA00048782"/>
    </source>
</evidence>